<evidence type="ECO:0000256" key="1">
    <source>
        <dbReference type="ARBA" id="ARBA00000553"/>
    </source>
</evidence>
<dbReference type="SUPFAM" id="SSF64438">
    <property type="entry name" value="CNF1/YfiH-like putative cysteine hydrolases"/>
    <property type="match status" value="1"/>
</dbReference>
<evidence type="ECO:0000256" key="6">
    <source>
        <dbReference type="ARBA" id="ARBA00022801"/>
    </source>
</evidence>
<evidence type="ECO:0000313" key="13">
    <source>
        <dbReference type="Proteomes" id="UP000615234"/>
    </source>
</evidence>
<dbReference type="AlphaFoldDB" id="A0A8I0AJ18"/>
<keyword evidence="13" id="KW-1185">Reference proteome</keyword>
<accession>A0A8I0AJ18</accession>
<dbReference type="InterPro" id="IPR038371">
    <property type="entry name" value="Cu_polyphenol_OxRdtase_sf"/>
</dbReference>
<comment type="catalytic activity">
    <reaction evidence="8">
        <text>adenosine + H2O + H(+) = inosine + NH4(+)</text>
        <dbReference type="Rhea" id="RHEA:24408"/>
        <dbReference type="ChEBI" id="CHEBI:15377"/>
        <dbReference type="ChEBI" id="CHEBI:15378"/>
        <dbReference type="ChEBI" id="CHEBI:16335"/>
        <dbReference type="ChEBI" id="CHEBI:17596"/>
        <dbReference type="ChEBI" id="CHEBI:28938"/>
        <dbReference type="EC" id="3.5.4.4"/>
    </reaction>
    <physiologicalReaction direction="left-to-right" evidence="8">
        <dbReference type="Rhea" id="RHEA:24409"/>
    </physiologicalReaction>
</comment>
<evidence type="ECO:0000256" key="11">
    <source>
        <dbReference type="RuleBase" id="RU361274"/>
    </source>
</evidence>
<evidence type="ECO:0000256" key="9">
    <source>
        <dbReference type="ARBA" id="ARBA00048968"/>
    </source>
</evidence>
<dbReference type="PANTHER" id="PTHR30616">
    <property type="entry name" value="UNCHARACTERIZED PROTEIN YFIH"/>
    <property type="match status" value="1"/>
</dbReference>
<dbReference type="InterPro" id="IPR003730">
    <property type="entry name" value="Cu_polyphenol_OxRdtase"/>
</dbReference>
<comment type="similarity">
    <text evidence="3 11">Belongs to the purine nucleoside phosphorylase YfiH/LACC1 family.</text>
</comment>
<dbReference type="Proteomes" id="UP000615234">
    <property type="component" value="Unassembled WGS sequence"/>
</dbReference>
<evidence type="ECO:0000256" key="4">
    <source>
        <dbReference type="ARBA" id="ARBA00022679"/>
    </source>
</evidence>
<dbReference type="InterPro" id="IPR011324">
    <property type="entry name" value="Cytotoxic_necrot_fac-like_cat"/>
</dbReference>
<gene>
    <name evidence="12" type="primary">pgeF</name>
    <name evidence="12" type="ORF">H8S09_05605</name>
</gene>
<dbReference type="GO" id="GO:0016787">
    <property type="term" value="F:hydrolase activity"/>
    <property type="evidence" value="ECO:0007669"/>
    <property type="project" value="UniProtKB-KW"/>
</dbReference>
<reference evidence="12 13" key="1">
    <citation type="submission" date="2020-08" db="EMBL/GenBank/DDBJ databases">
        <title>Genome public.</title>
        <authorList>
            <person name="Liu C."/>
            <person name="Sun Q."/>
        </authorList>
    </citation>
    <scope>NUCLEOTIDE SEQUENCE [LARGE SCALE GENOMIC DNA]</scope>
    <source>
        <strain evidence="12 13">NSJ-10</strain>
    </source>
</reference>
<dbReference type="CDD" id="cd16833">
    <property type="entry name" value="YfiH"/>
    <property type="match status" value="1"/>
</dbReference>
<evidence type="ECO:0000256" key="8">
    <source>
        <dbReference type="ARBA" id="ARBA00047989"/>
    </source>
</evidence>
<sequence>MKMYNITYINQDKTTEIKEENGVPYIVFKNLELPGIVHGFSTRLGGVSEGIYSTMNLSFHRGDDMDAVMENHRRLAQAVGYDYRRLVFSDQVHETVIRKITEEDAGKGITRESDITETDGLMTNVKDLPLITFYADCVPVFFYDPVKEVVAMNHSGWRGTVKNISLHMVEALNKEYGCEASDLICAVGPSICQNCYEVSEDVAEAFQDAYLPEQYDKMTKKIGNGKYLLDLHRANYYNLTGAGILPDHINVTDICTCCNPDFLFSHRASHGKRGNLGAVIMLKSTADGGNVNE</sequence>
<dbReference type="PANTHER" id="PTHR30616:SF2">
    <property type="entry name" value="PURINE NUCLEOSIDE PHOSPHORYLASE LACC1"/>
    <property type="match status" value="1"/>
</dbReference>
<organism evidence="12 13">
    <name type="scientific">Coprococcus hominis</name>
    <name type="common">ex Liu et al. 2022</name>
    <dbReference type="NCBI Taxonomy" id="2763039"/>
    <lineage>
        <taxon>Bacteria</taxon>
        <taxon>Bacillati</taxon>
        <taxon>Bacillota</taxon>
        <taxon>Clostridia</taxon>
        <taxon>Lachnospirales</taxon>
        <taxon>Lachnospiraceae</taxon>
        <taxon>Coprococcus</taxon>
    </lineage>
</organism>
<keyword evidence="5" id="KW-0479">Metal-binding</keyword>
<evidence type="ECO:0000256" key="2">
    <source>
        <dbReference type="ARBA" id="ARBA00003215"/>
    </source>
</evidence>
<keyword evidence="7" id="KW-0862">Zinc</keyword>
<comment type="function">
    <text evidence="2">Purine nucleoside enzyme that catalyzes the phosphorolysis of adenosine and inosine nucleosides, yielding D-ribose 1-phosphate and the respective free bases, adenine and hypoxanthine. Also catalyzes the phosphorolysis of S-methyl-5'-thioadenosine into adenine and S-methyl-5-thio-alpha-D-ribose 1-phosphate. Also has adenosine deaminase activity.</text>
</comment>
<dbReference type="NCBIfam" id="TIGR00726">
    <property type="entry name" value="peptidoglycan editing factor PgeF"/>
    <property type="match status" value="1"/>
</dbReference>
<dbReference type="Gene3D" id="3.60.140.10">
    <property type="entry name" value="CNF1/YfiH-like putative cysteine hydrolases"/>
    <property type="match status" value="1"/>
</dbReference>
<evidence type="ECO:0000256" key="3">
    <source>
        <dbReference type="ARBA" id="ARBA00007353"/>
    </source>
</evidence>
<dbReference type="GO" id="GO:0017061">
    <property type="term" value="F:S-methyl-5-thioadenosine phosphorylase activity"/>
    <property type="evidence" value="ECO:0007669"/>
    <property type="project" value="UniProtKB-EC"/>
</dbReference>
<dbReference type="EMBL" id="JACOOX010000003">
    <property type="protein sequence ID" value="MBC5662372.1"/>
    <property type="molecule type" value="Genomic_DNA"/>
</dbReference>
<name>A0A8I0AJ18_9FIRM</name>
<keyword evidence="6" id="KW-0378">Hydrolase</keyword>
<proteinExistence type="inferred from homology"/>
<dbReference type="Pfam" id="PF02578">
    <property type="entry name" value="Cu-oxidase_4"/>
    <property type="match status" value="1"/>
</dbReference>
<comment type="catalytic activity">
    <reaction evidence="10">
        <text>S-methyl-5'-thioadenosine + phosphate = 5-(methylsulfanyl)-alpha-D-ribose 1-phosphate + adenine</text>
        <dbReference type="Rhea" id="RHEA:11852"/>
        <dbReference type="ChEBI" id="CHEBI:16708"/>
        <dbReference type="ChEBI" id="CHEBI:17509"/>
        <dbReference type="ChEBI" id="CHEBI:43474"/>
        <dbReference type="ChEBI" id="CHEBI:58533"/>
        <dbReference type="EC" id="2.4.2.28"/>
    </reaction>
    <physiologicalReaction direction="left-to-right" evidence="10">
        <dbReference type="Rhea" id="RHEA:11853"/>
    </physiologicalReaction>
</comment>
<evidence type="ECO:0000256" key="5">
    <source>
        <dbReference type="ARBA" id="ARBA00022723"/>
    </source>
</evidence>
<dbReference type="GO" id="GO:0005507">
    <property type="term" value="F:copper ion binding"/>
    <property type="evidence" value="ECO:0007669"/>
    <property type="project" value="TreeGrafter"/>
</dbReference>
<evidence type="ECO:0000313" key="12">
    <source>
        <dbReference type="EMBL" id="MBC5662372.1"/>
    </source>
</evidence>
<comment type="catalytic activity">
    <reaction evidence="1">
        <text>inosine + phosphate = alpha-D-ribose 1-phosphate + hypoxanthine</text>
        <dbReference type="Rhea" id="RHEA:27646"/>
        <dbReference type="ChEBI" id="CHEBI:17368"/>
        <dbReference type="ChEBI" id="CHEBI:17596"/>
        <dbReference type="ChEBI" id="CHEBI:43474"/>
        <dbReference type="ChEBI" id="CHEBI:57720"/>
        <dbReference type="EC" id="2.4.2.1"/>
    </reaction>
    <physiologicalReaction direction="left-to-right" evidence="1">
        <dbReference type="Rhea" id="RHEA:27647"/>
    </physiologicalReaction>
</comment>
<evidence type="ECO:0000256" key="7">
    <source>
        <dbReference type="ARBA" id="ARBA00022833"/>
    </source>
</evidence>
<keyword evidence="4" id="KW-0808">Transferase</keyword>
<protein>
    <recommendedName>
        <fullName evidence="11">Purine nucleoside phosphorylase</fullName>
    </recommendedName>
</protein>
<comment type="catalytic activity">
    <reaction evidence="9">
        <text>adenosine + phosphate = alpha-D-ribose 1-phosphate + adenine</text>
        <dbReference type="Rhea" id="RHEA:27642"/>
        <dbReference type="ChEBI" id="CHEBI:16335"/>
        <dbReference type="ChEBI" id="CHEBI:16708"/>
        <dbReference type="ChEBI" id="CHEBI:43474"/>
        <dbReference type="ChEBI" id="CHEBI:57720"/>
        <dbReference type="EC" id="2.4.2.1"/>
    </reaction>
    <physiologicalReaction direction="left-to-right" evidence="9">
        <dbReference type="Rhea" id="RHEA:27643"/>
    </physiologicalReaction>
</comment>
<comment type="caution">
    <text evidence="12">The sequence shown here is derived from an EMBL/GenBank/DDBJ whole genome shotgun (WGS) entry which is preliminary data.</text>
</comment>
<evidence type="ECO:0000256" key="10">
    <source>
        <dbReference type="ARBA" id="ARBA00049893"/>
    </source>
</evidence>